<dbReference type="GO" id="GO:0010045">
    <property type="term" value="P:response to nickel cation"/>
    <property type="evidence" value="ECO:0007669"/>
    <property type="project" value="TreeGrafter"/>
</dbReference>
<feature type="transmembrane region" description="Helical" evidence="2">
    <location>
        <begin position="225"/>
        <end position="243"/>
    </location>
</feature>
<feature type="transmembrane region" description="Helical" evidence="2">
    <location>
        <begin position="12"/>
        <end position="36"/>
    </location>
</feature>
<name>A0A1T4VVJ4_9BACT</name>
<accession>A0A1T4VVJ4</accession>
<dbReference type="STRING" id="1121442.SAMN02745702_01017"/>
<evidence type="ECO:0000259" key="3">
    <source>
        <dbReference type="Pfam" id="PF13386"/>
    </source>
</evidence>
<feature type="compositionally biased region" description="Basic and acidic residues" evidence="1">
    <location>
        <begin position="110"/>
        <end position="136"/>
    </location>
</feature>
<dbReference type="InterPro" id="IPR039447">
    <property type="entry name" value="UreH-like_TM_dom"/>
</dbReference>
<dbReference type="GO" id="GO:0006824">
    <property type="term" value="P:cobalt ion transport"/>
    <property type="evidence" value="ECO:0007669"/>
    <property type="project" value="UniProtKB-KW"/>
</dbReference>
<proteinExistence type="predicted"/>
<organism evidence="4 5">
    <name type="scientific">Desulfobaculum bizertense DSM 18034</name>
    <dbReference type="NCBI Taxonomy" id="1121442"/>
    <lineage>
        <taxon>Bacteria</taxon>
        <taxon>Pseudomonadati</taxon>
        <taxon>Thermodesulfobacteriota</taxon>
        <taxon>Desulfovibrionia</taxon>
        <taxon>Desulfovibrionales</taxon>
        <taxon>Desulfovibrionaceae</taxon>
        <taxon>Desulfobaculum</taxon>
    </lineage>
</organism>
<feature type="transmembrane region" description="Helical" evidence="2">
    <location>
        <begin position="48"/>
        <end position="67"/>
    </location>
</feature>
<dbReference type="Pfam" id="PF13386">
    <property type="entry name" value="DsbD_2"/>
    <property type="match status" value="1"/>
</dbReference>
<dbReference type="InterPro" id="IPR051224">
    <property type="entry name" value="NiCoT_RcnA"/>
</dbReference>
<dbReference type="GO" id="GO:0015099">
    <property type="term" value="F:nickel cation transmembrane transporter activity"/>
    <property type="evidence" value="ECO:0007669"/>
    <property type="project" value="TreeGrafter"/>
</dbReference>
<dbReference type="OrthoDB" id="5455216at2"/>
<feature type="region of interest" description="Disordered" evidence="1">
    <location>
        <begin position="110"/>
        <end position="143"/>
    </location>
</feature>
<keyword evidence="5" id="KW-1185">Reference proteome</keyword>
<dbReference type="GO" id="GO:0032025">
    <property type="term" value="P:response to cobalt ion"/>
    <property type="evidence" value="ECO:0007669"/>
    <property type="project" value="TreeGrafter"/>
</dbReference>
<dbReference type="Proteomes" id="UP000189733">
    <property type="component" value="Unassembled WGS sequence"/>
</dbReference>
<feature type="transmembrane region" description="Helical" evidence="2">
    <location>
        <begin position="183"/>
        <end position="205"/>
    </location>
</feature>
<dbReference type="PANTHER" id="PTHR40659:SF1">
    <property type="entry name" value="NICKEL_COBALT EFFLUX SYSTEM RCNA"/>
    <property type="match status" value="1"/>
</dbReference>
<keyword evidence="2" id="KW-0812">Transmembrane</keyword>
<protein>
    <submittedName>
        <fullName evidence="4">Nickel/cobalt exporter</fullName>
    </submittedName>
</protein>
<evidence type="ECO:0000313" key="4">
    <source>
        <dbReference type="EMBL" id="SKA69034.1"/>
    </source>
</evidence>
<dbReference type="PANTHER" id="PTHR40659">
    <property type="entry name" value="NICKEL/COBALT EFFLUX SYSTEM RCNA"/>
    <property type="match status" value="1"/>
</dbReference>
<evidence type="ECO:0000256" key="1">
    <source>
        <dbReference type="SAM" id="MobiDB-lite"/>
    </source>
</evidence>
<gene>
    <name evidence="4" type="ORF">SAMN02745702_01017</name>
</gene>
<reference evidence="4 5" key="1">
    <citation type="submission" date="2017-02" db="EMBL/GenBank/DDBJ databases">
        <authorList>
            <person name="Peterson S.W."/>
        </authorList>
    </citation>
    <scope>NUCLEOTIDE SEQUENCE [LARGE SCALE GENOMIC DNA]</scope>
    <source>
        <strain evidence="4 5">DSM 18034</strain>
    </source>
</reference>
<dbReference type="AlphaFoldDB" id="A0A1T4VVJ4"/>
<sequence length="246" mass="26538">MLSSVFWVSIQSSFAIGLLHGVNPCGHSWLVLTPFINPQGKGSRLRKITASFLLGTALACLLLGLTLGQISTFIPAGFATAIEQGINILLIILGLTLVIRPNLLHSHDHEHSCSHGHHHEHDAQHHHETAHEEHGHGGHTHSHSIADRASAWGMFSFGFINMLVPCPTAAIMFSYALQSHSPALSSTVFLSYAIGTALSVSLVVYGLQRAAHWASSLNKPWLEPLVMRLVGLFIILVGAFALVSGH</sequence>
<keyword evidence="2" id="KW-1133">Transmembrane helix</keyword>
<dbReference type="GO" id="GO:0005886">
    <property type="term" value="C:plasma membrane"/>
    <property type="evidence" value="ECO:0007669"/>
    <property type="project" value="UniProtKB-SubCell"/>
</dbReference>
<keyword evidence="2" id="KW-0472">Membrane</keyword>
<feature type="transmembrane region" description="Helical" evidence="2">
    <location>
        <begin position="73"/>
        <end position="99"/>
    </location>
</feature>
<evidence type="ECO:0000313" key="5">
    <source>
        <dbReference type="Proteomes" id="UP000189733"/>
    </source>
</evidence>
<dbReference type="RefSeq" id="WP_078684327.1">
    <property type="nucleotide sequence ID" value="NZ_FUYA01000003.1"/>
</dbReference>
<dbReference type="EMBL" id="FUYA01000003">
    <property type="protein sequence ID" value="SKA69034.1"/>
    <property type="molecule type" value="Genomic_DNA"/>
</dbReference>
<feature type="transmembrane region" description="Helical" evidence="2">
    <location>
        <begin position="151"/>
        <end position="177"/>
    </location>
</feature>
<evidence type="ECO:0000256" key="2">
    <source>
        <dbReference type="SAM" id="Phobius"/>
    </source>
</evidence>
<feature type="domain" description="Urease accessory protein UreH-like transmembrane" evidence="3">
    <location>
        <begin position="140"/>
        <end position="239"/>
    </location>
</feature>
<dbReference type="GO" id="GO:0046583">
    <property type="term" value="F:monoatomic cation efflux transmembrane transporter activity"/>
    <property type="evidence" value="ECO:0007669"/>
    <property type="project" value="TreeGrafter"/>
</dbReference>